<accession>A0AAN5CA89</accession>
<gene>
    <name evidence="2" type="ORF">PMAYCL1PPCAC_14043</name>
</gene>
<sequence>ADLKDQGSFGGKANSNETISRNPVVFVHGVASVAGTMMAAAAGYYRTKGYSEGELYATTYDNPNWDSTKWIQYRMKCDHVKRIRLLIDAVHAYTGRPVDVVAFSMGVLISRKAILGG</sequence>
<feature type="non-terminal residue" evidence="2">
    <location>
        <position position="117"/>
    </location>
</feature>
<reference evidence="3" key="1">
    <citation type="submission" date="2022-10" db="EMBL/GenBank/DDBJ databases">
        <title>Genome assembly of Pristionchus species.</title>
        <authorList>
            <person name="Yoshida K."/>
            <person name="Sommer R.J."/>
        </authorList>
    </citation>
    <scope>NUCLEOTIDE SEQUENCE [LARGE SCALE GENOMIC DNA]</scope>
    <source>
        <strain evidence="3">RS5460</strain>
    </source>
</reference>
<dbReference type="InterPro" id="IPR029058">
    <property type="entry name" value="AB_hydrolase_fold"/>
</dbReference>
<dbReference type="GO" id="GO:0016298">
    <property type="term" value="F:lipase activity"/>
    <property type="evidence" value="ECO:0007669"/>
    <property type="project" value="TreeGrafter"/>
</dbReference>
<feature type="non-terminal residue" evidence="2">
    <location>
        <position position="1"/>
    </location>
</feature>
<dbReference type="Gene3D" id="3.40.50.1820">
    <property type="entry name" value="alpha/beta hydrolase"/>
    <property type="match status" value="1"/>
</dbReference>
<name>A0AAN5CA89_9BILA</name>
<keyword evidence="3" id="KW-1185">Reference proteome</keyword>
<evidence type="ECO:0000256" key="1">
    <source>
        <dbReference type="SAM" id="Phobius"/>
    </source>
</evidence>
<organism evidence="2 3">
    <name type="scientific">Pristionchus mayeri</name>
    <dbReference type="NCBI Taxonomy" id="1317129"/>
    <lineage>
        <taxon>Eukaryota</taxon>
        <taxon>Metazoa</taxon>
        <taxon>Ecdysozoa</taxon>
        <taxon>Nematoda</taxon>
        <taxon>Chromadorea</taxon>
        <taxon>Rhabditida</taxon>
        <taxon>Rhabditina</taxon>
        <taxon>Diplogasteromorpha</taxon>
        <taxon>Diplogasteroidea</taxon>
        <taxon>Neodiplogasteridae</taxon>
        <taxon>Pristionchus</taxon>
    </lineage>
</organism>
<dbReference type="Proteomes" id="UP001328107">
    <property type="component" value="Unassembled WGS sequence"/>
</dbReference>
<evidence type="ECO:0008006" key="4">
    <source>
        <dbReference type="Google" id="ProtNLM"/>
    </source>
</evidence>
<evidence type="ECO:0000313" key="2">
    <source>
        <dbReference type="EMBL" id="GMR43848.1"/>
    </source>
</evidence>
<keyword evidence="1" id="KW-0812">Transmembrane</keyword>
<proteinExistence type="predicted"/>
<comment type="caution">
    <text evidence="2">The sequence shown here is derived from an EMBL/GenBank/DDBJ whole genome shotgun (WGS) entry which is preliminary data.</text>
</comment>
<dbReference type="EMBL" id="BTRK01000003">
    <property type="protein sequence ID" value="GMR43848.1"/>
    <property type="molecule type" value="Genomic_DNA"/>
</dbReference>
<dbReference type="GO" id="GO:0016042">
    <property type="term" value="P:lipid catabolic process"/>
    <property type="evidence" value="ECO:0007669"/>
    <property type="project" value="InterPro"/>
</dbReference>
<dbReference type="PANTHER" id="PTHR32015:SF5">
    <property type="entry name" value="LIPASE RELATED"/>
    <property type="match status" value="1"/>
</dbReference>
<protein>
    <recommendedName>
        <fullName evidence="4">Lipase</fullName>
    </recommendedName>
</protein>
<keyword evidence="1" id="KW-0472">Membrane</keyword>
<dbReference type="PANTHER" id="PTHR32015">
    <property type="entry name" value="FASTING INDUCED LIPASE"/>
    <property type="match status" value="1"/>
</dbReference>
<dbReference type="SUPFAM" id="SSF53474">
    <property type="entry name" value="alpha/beta-Hydrolases"/>
    <property type="match status" value="1"/>
</dbReference>
<dbReference type="Pfam" id="PF01674">
    <property type="entry name" value="Lipase_2"/>
    <property type="match status" value="1"/>
</dbReference>
<feature type="transmembrane region" description="Helical" evidence="1">
    <location>
        <begin position="25"/>
        <end position="45"/>
    </location>
</feature>
<evidence type="ECO:0000313" key="3">
    <source>
        <dbReference type="Proteomes" id="UP001328107"/>
    </source>
</evidence>
<dbReference type="AlphaFoldDB" id="A0AAN5CA89"/>
<dbReference type="InterPro" id="IPR002918">
    <property type="entry name" value="Lipase_EstA/Esterase_EstB"/>
</dbReference>
<keyword evidence="1" id="KW-1133">Transmembrane helix</keyword>